<evidence type="ECO:0000313" key="4">
    <source>
        <dbReference type="Proteomes" id="UP000240624"/>
    </source>
</evidence>
<reference evidence="2 3" key="1">
    <citation type="submission" date="2017-03" db="EMBL/GenBank/DDBJ databases">
        <authorList>
            <person name="Afonso C.L."/>
            <person name="Miller P.J."/>
            <person name="Scott M.A."/>
            <person name="Spackman E."/>
            <person name="Goraichik I."/>
            <person name="Dimitrov K.M."/>
            <person name="Suarez D.L."/>
            <person name="Swayne D.E."/>
        </authorList>
    </citation>
    <scope>NUCLEOTIDE SEQUENCE [LARGE SCALE GENOMIC DNA]</scope>
    <source>
        <strain evidence="2 3">CECT 8367</strain>
    </source>
</reference>
<evidence type="ECO:0000313" key="3">
    <source>
        <dbReference type="Proteomes" id="UP000193495"/>
    </source>
</evidence>
<sequence length="253" mass="26971">MSIKSIARPLAFTLAIASLPDFSTAETLVGSNIDSRVYVAVEVSPAGIQSLMPEGWTSVPFPGGPFEGANLLLSLIDGVLEMSPEGAPLEPASRRAAVLVGLGKRDDALRMFVLRVMTTVPERDPYGVASAAEIERTISLTGPANGARVSSDEWRIMPAEGGELSFRLNYTTGNRGWSSGESNPHSADDPSFSRIYRYDQLTDLVASAALGRPSSGEFSLSSTVEGLMPIFDGSQNAVAVMDIPVYVRKVYLP</sequence>
<dbReference type="RefSeq" id="WP_085897857.1">
    <property type="nucleotide sequence ID" value="NZ_FWFY01000019.1"/>
</dbReference>
<dbReference type="OrthoDB" id="7059801at2"/>
<accession>A0A1X7A737</accession>
<dbReference type="AlphaFoldDB" id="A0A1X7A737"/>
<evidence type="ECO:0000313" key="2">
    <source>
        <dbReference type="EMBL" id="SLN70628.1"/>
    </source>
</evidence>
<evidence type="ECO:0000313" key="1">
    <source>
        <dbReference type="EMBL" id="PSK80662.1"/>
    </source>
</evidence>
<proteinExistence type="predicted"/>
<name>A0A1X7A737_9RHOB</name>
<organism evidence="2 3">
    <name type="scientific">Limimaricola soesokkakensis</name>
    <dbReference type="NCBI Taxonomy" id="1343159"/>
    <lineage>
        <taxon>Bacteria</taxon>
        <taxon>Pseudomonadati</taxon>
        <taxon>Pseudomonadota</taxon>
        <taxon>Alphaproteobacteria</taxon>
        <taxon>Rhodobacterales</taxon>
        <taxon>Paracoccaceae</taxon>
        <taxon>Limimaricola</taxon>
    </lineage>
</organism>
<protein>
    <submittedName>
        <fullName evidence="2">Uncharacterized protein</fullName>
    </submittedName>
</protein>
<dbReference type="Proteomes" id="UP000240624">
    <property type="component" value="Unassembled WGS sequence"/>
</dbReference>
<gene>
    <name evidence="1" type="ORF">CLV79_1204</name>
    <name evidence="2" type="ORF">LOS8367_03559</name>
</gene>
<dbReference type="EMBL" id="PYGB01000020">
    <property type="protein sequence ID" value="PSK80662.1"/>
    <property type="molecule type" value="Genomic_DNA"/>
</dbReference>
<reference evidence="1 4" key="2">
    <citation type="submission" date="2018-03" db="EMBL/GenBank/DDBJ databases">
        <title>Genomic Encyclopedia of Archaeal and Bacterial Type Strains, Phase II (KMG-II): from individual species to whole genera.</title>
        <authorList>
            <person name="Goeker M."/>
        </authorList>
    </citation>
    <scope>NUCLEOTIDE SEQUENCE [LARGE SCALE GENOMIC DNA]</scope>
    <source>
        <strain evidence="1 4">DSM 29956</strain>
    </source>
</reference>
<dbReference type="EMBL" id="FWFY01000019">
    <property type="protein sequence ID" value="SLN70628.1"/>
    <property type="molecule type" value="Genomic_DNA"/>
</dbReference>
<keyword evidence="4" id="KW-1185">Reference proteome</keyword>
<dbReference type="Proteomes" id="UP000193495">
    <property type="component" value="Unassembled WGS sequence"/>
</dbReference>